<feature type="domain" description="Anthranilate synthase component I N-terminal" evidence="10">
    <location>
        <begin position="15"/>
        <end position="170"/>
    </location>
</feature>
<keyword evidence="12" id="KW-1185">Reference proteome</keyword>
<dbReference type="RefSeq" id="WP_202337013.1">
    <property type="nucleotide sequence ID" value="NZ_CP068439.1"/>
</dbReference>
<evidence type="ECO:0000256" key="2">
    <source>
        <dbReference type="ARBA" id="ARBA00011575"/>
    </source>
</evidence>
<dbReference type="Proteomes" id="UP000629420">
    <property type="component" value="Chromosome"/>
</dbReference>
<dbReference type="Pfam" id="PF00425">
    <property type="entry name" value="Chorismate_bind"/>
    <property type="match status" value="1"/>
</dbReference>
<evidence type="ECO:0000256" key="3">
    <source>
        <dbReference type="ARBA" id="ARBA00020653"/>
    </source>
</evidence>
<dbReference type="InterPro" id="IPR019999">
    <property type="entry name" value="Anth_synth_I-like"/>
</dbReference>
<evidence type="ECO:0000256" key="8">
    <source>
        <dbReference type="ARBA" id="ARBA00047683"/>
    </source>
</evidence>
<keyword evidence="5" id="KW-0460">Magnesium</keyword>
<dbReference type="InterPro" id="IPR015890">
    <property type="entry name" value="Chorismate_C"/>
</dbReference>
<dbReference type="Pfam" id="PF04715">
    <property type="entry name" value="Anth_synt_I_N"/>
    <property type="match status" value="1"/>
</dbReference>
<accession>A0ABX7DTG0</accession>
<dbReference type="SUPFAM" id="SSF56322">
    <property type="entry name" value="ADC synthase"/>
    <property type="match status" value="1"/>
</dbReference>
<dbReference type="InterPro" id="IPR006805">
    <property type="entry name" value="Anth_synth_I_N"/>
</dbReference>
<dbReference type="Gene3D" id="3.60.120.10">
    <property type="entry name" value="Anthranilate synthase"/>
    <property type="match status" value="1"/>
</dbReference>
<reference evidence="11 12" key="1">
    <citation type="submission" date="2021-01" db="EMBL/GenBank/DDBJ databases">
        <title>Aequorivita sp. strain KX20305, a bacterium isolated from the sediment collected at a cold seep field in South China Sea.</title>
        <authorList>
            <person name="Zhang H."/>
            <person name="Li C."/>
        </authorList>
    </citation>
    <scope>NUCLEOTIDE SEQUENCE [LARGE SCALE GENOMIC DNA]</scope>
    <source>
        <strain evidence="11 12">KX20305</strain>
    </source>
</reference>
<comment type="subunit">
    <text evidence="2">Heterotetramer consisting of two non-identical subunits: a beta subunit (TrpG) and a large alpha subunit (TrpE).</text>
</comment>
<protein>
    <recommendedName>
        <fullName evidence="3">Anthranilate synthase component 1</fullName>
    </recommendedName>
</protein>
<evidence type="ECO:0000256" key="1">
    <source>
        <dbReference type="ARBA" id="ARBA00001946"/>
    </source>
</evidence>
<comment type="catalytic activity">
    <reaction evidence="8">
        <text>chorismate + L-glutamine = anthranilate + pyruvate + L-glutamate + H(+)</text>
        <dbReference type="Rhea" id="RHEA:21732"/>
        <dbReference type="ChEBI" id="CHEBI:15361"/>
        <dbReference type="ChEBI" id="CHEBI:15378"/>
        <dbReference type="ChEBI" id="CHEBI:16567"/>
        <dbReference type="ChEBI" id="CHEBI:29748"/>
        <dbReference type="ChEBI" id="CHEBI:29985"/>
        <dbReference type="ChEBI" id="CHEBI:58359"/>
        <dbReference type="EC" id="4.1.3.27"/>
    </reaction>
</comment>
<evidence type="ECO:0000313" key="11">
    <source>
        <dbReference type="EMBL" id="QQX77110.1"/>
    </source>
</evidence>
<keyword evidence="6" id="KW-0456">Lyase</keyword>
<feature type="domain" description="Chorismate-utilising enzyme C-terminal" evidence="9">
    <location>
        <begin position="210"/>
        <end position="461"/>
    </location>
</feature>
<keyword evidence="4" id="KW-0479">Metal-binding</keyword>
<evidence type="ECO:0000259" key="10">
    <source>
        <dbReference type="Pfam" id="PF04715"/>
    </source>
</evidence>
<comment type="function">
    <text evidence="7">Part of a heterotetrameric complex that catalyzes the two-step biosynthesis of anthranilate, an intermediate in the biosynthesis of L-tryptophan. In the first step, the glutamine-binding beta subunit (TrpG) of anthranilate synthase (AS) provides the glutamine amidotransferase activity which generates ammonia as a substrate that, along with chorismate, is used in the second step, catalyzed by the large alpha subunit of AS (TrpE) to produce anthranilate. In the absence of TrpG, TrpE can synthesize anthranilate directly from chorismate and high concentrations of ammonia.</text>
</comment>
<evidence type="ECO:0000259" key="9">
    <source>
        <dbReference type="Pfam" id="PF00425"/>
    </source>
</evidence>
<evidence type="ECO:0000256" key="4">
    <source>
        <dbReference type="ARBA" id="ARBA00022723"/>
    </source>
</evidence>
<dbReference type="EMBL" id="CP068439">
    <property type="protein sequence ID" value="QQX77110.1"/>
    <property type="molecule type" value="Genomic_DNA"/>
</dbReference>
<dbReference type="PRINTS" id="PR00095">
    <property type="entry name" value="ANTSNTHASEI"/>
</dbReference>
<evidence type="ECO:0000256" key="7">
    <source>
        <dbReference type="ARBA" id="ARBA00025634"/>
    </source>
</evidence>
<proteinExistence type="predicted"/>
<gene>
    <name evidence="11" type="ORF">JK629_02225</name>
</gene>
<dbReference type="PANTHER" id="PTHR11236">
    <property type="entry name" value="AMINOBENZOATE/ANTHRANILATE SYNTHASE"/>
    <property type="match status" value="1"/>
</dbReference>
<organism evidence="11 12">
    <name type="scientific">Aequorivita iocasae</name>
    <dbReference type="NCBI Taxonomy" id="2803865"/>
    <lineage>
        <taxon>Bacteria</taxon>
        <taxon>Pseudomonadati</taxon>
        <taxon>Bacteroidota</taxon>
        <taxon>Flavobacteriia</taxon>
        <taxon>Flavobacteriales</taxon>
        <taxon>Flavobacteriaceae</taxon>
        <taxon>Aequorivita</taxon>
    </lineage>
</organism>
<dbReference type="InterPro" id="IPR005801">
    <property type="entry name" value="ADC_synthase"/>
</dbReference>
<dbReference type="PANTHER" id="PTHR11236:SF48">
    <property type="entry name" value="ISOCHORISMATE SYNTHASE MENF"/>
    <property type="match status" value="1"/>
</dbReference>
<evidence type="ECO:0000313" key="12">
    <source>
        <dbReference type="Proteomes" id="UP000629420"/>
    </source>
</evidence>
<sequence length="475" mass="53886">MKYNLKTYSKKLLADTLTPVSVYLRLRDKFPNSLLLESSDYHANDNSFSYICFNPIASIKVQNETIFQQFPDGKNTIIDLKSPPSKGDLGGCSPSVPTILNEFAASFSSEKSNFKVINNGLFGFMAFDAVRYFEDIELHKKEENLEMPDLFYAVYQNIIAINHFNNEAYIFAHTFEAENNIPQIEQILKSKSFAEYLFQRNGERTTNLNDEDFKSLVRKCKEHCQRGDVFQIVPSKRFSQKFTGDEFNVYRALRSVNPSPYLFYFDYGNFKIFGSSPEAQLVVKGNTAEIHPIAGTFKRTGNDEQDAELAKKLAEDKKENSEHVMLVDLARNDLSRHGTNVKVENYREVQFFSHVIHLVSKVTATKNPNTSTMQIVADTFPAGTLSGAPKHKALQLLEKYENRSREFYGGAIGFMDFKGNFNHAIIIRSFMSKNHTLHYQAGAGVVSGSNEENELQEVYNKLGALTKALELAESI</sequence>
<evidence type="ECO:0000256" key="5">
    <source>
        <dbReference type="ARBA" id="ARBA00022842"/>
    </source>
</evidence>
<comment type="cofactor">
    <cofactor evidence="1">
        <name>Mg(2+)</name>
        <dbReference type="ChEBI" id="CHEBI:18420"/>
    </cofactor>
</comment>
<evidence type="ECO:0000256" key="6">
    <source>
        <dbReference type="ARBA" id="ARBA00023239"/>
    </source>
</evidence>
<name>A0ABX7DTG0_9FLAO</name>